<keyword evidence="1" id="KW-1185">Reference proteome</keyword>
<reference evidence="2" key="1">
    <citation type="submission" date="2017-02" db="UniProtKB">
        <authorList>
            <consortium name="WormBaseParasite"/>
        </authorList>
    </citation>
    <scope>IDENTIFICATION</scope>
</reference>
<proteinExistence type="predicted"/>
<dbReference type="WBParaSite" id="ALUE_0000579101-mRNA-1">
    <property type="protein sequence ID" value="ALUE_0000579101-mRNA-1"/>
    <property type="gene ID" value="ALUE_0000579101"/>
</dbReference>
<organism evidence="1 2">
    <name type="scientific">Ascaris lumbricoides</name>
    <name type="common">Giant roundworm</name>
    <dbReference type="NCBI Taxonomy" id="6252"/>
    <lineage>
        <taxon>Eukaryota</taxon>
        <taxon>Metazoa</taxon>
        <taxon>Ecdysozoa</taxon>
        <taxon>Nematoda</taxon>
        <taxon>Chromadorea</taxon>
        <taxon>Rhabditida</taxon>
        <taxon>Spirurina</taxon>
        <taxon>Ascaridomorpha</taxon>
        <taxon>Ascaridoidea</taxon>
        <taxon>Ascarididae</taxon>
        <taxon>Ascaris</taxon>
    </lineage>
</organism>
<accession>A0A0M3HT65</accession>
<evidence type="ECO:0000313" key="2">
    <source>
        <dbReference type="WBParaSite" id="ALUE_0000579101-mRNA-1"/>
    </source>
</evidence>
<sequence>MRETVLAWVRGRSNQSATPSCSNGRPTGKAATQCVTPIRLNQFAISFDSDDATRRQRQLGWPPLPQNHTYLLSFFSSLLDCCCCRDTLFIRSIRHTDTSLLSLISGTAS</sequence>
<name>A0A0M3HT65_ASCLU</name>
<dbReference type="AlphaFoldDB" id="A0A0M3HT65"/>
<protein>
    <submittedName>
        <fullName evidence="2">Uncharacterized protein</fullName>
    </submittedName>
</protein>
<dbReference type="Proteomes" id="UP000036681">
    <property type="component" value="Unplaced"/>
</dbReference>
<evidence type="ECO:0000313" key="1">
    <source>
        <dbReference type="Proteomes" id="UP000036681"/>
    </source>
</evidence>